<dbReference type="InterPro" id="IPR036849">
    <property type="entry name" value="Enolase-like_C_sf"/>
</dbReference>
<reference evidence="5" key="1">
    <citation type="journal article" date="2020" name="Stud. Mycol.">
        <title>101 Dothideomycetes genomes: a test case for predicting lifestyles and emergence of pathogens.</title>
        <authorList>
            <person name="Haridas S."/>
            <person name="Albert R."/>
            <person name="Binder M."/>
            <person name="Bloem J."/>
            <person name="Labutti K."/>
            <person name="Salamov A."/>
            <person name="Andreopoulos B."/>
            <person name="Baker S."/>
            <person name="Barry K."/>
            <person name="Bills G."/>
            <person name="Bluhm B."/>
            <person name="Cannon C."/>
            <person name="Castanera R."/>
            <person name="Culley D."/>
            <person name="Daum C."/>
            <person name="Ezra D."/>
            <person name="Gonzalez J."/>
            <person name="Henrissat B."/>
            <person name="Kuo A."/>
            <person name="Liang C."/>
            <person name="Lipzen A."/>
            <person name="Lutzoni F."/>
            <person name="Magnuson J."/>
            <person name="Mondo S."/>
            <person name="Nolan M."/>
            <person name="Ohm R."/>
            <person name="Pangilinan J."/>
            <person name="Park H.-J."/>
            <person name="Ramirez L."/>
            <person name="Alfaro M."/>
            <person name="Sun H."/>
            <person name="Tritt A."/>
            <person name="Yoshinaga Y."/>
            <person name="Zwiers L.-H."/>
            <person name="Turgeon B."/>
            <person name="Goodwin S."/>
            <person name="Spatafora J."/>
            <person name="Crous P."/>
            <person name="Grigoriev I."/>
        </authorList>
    </citation>
    <scope>NUCLEOTIDE SEQUENCE</scope>
    <source>
        <strain evidence="5">CBS 207.26</strain>
    </source>
</reference>
<evidence type="ECO:0000313" key="5">
    <source>
        <dbReference type="EMBL" id="KAF2190169.1"/>
    </source>
</evidence>
<dbReference type="GO" id="GO:0016836">
    <property type="term" value="F:hydro-lyase activity"/>
    <property type="evidence" value="ECO:0007669"/>
    <property type="project" value="TreeGrafter"/>
</dbReference>
<dbReference type="EMBL" id="ML994619">
    <property type="protein sequence ID" value="KAF2190169.1"/>
    <property type="molecule type" value="Genomic_DNA"/>
</dbReference>
<dbReference type="GO" id="GO:0016052">
    <property type="term" value="P:carbohydrate catabolic process"/>
    <property type="evidence" value="ECO:0007669"/>
    <property type="project" value="TreeGrafter"/>
</dbReference>
<keyword evidence="6" id="KW-1185">Reference proteome</keyword>
<keyword evidence="3" id="KW-0460">Magnesium</keyword>
<dbReference type="InterPro" id="IPR046945">
    <property type="entry name" value="RHMD-like"/>
</dbReference>
<comment type="cofactor">
    <cofactor evidence="1">
        <name>Mg(2+)</name>
        <dbReference type="ChEBI" id="CHEBI:18420"/>
    </cofactor>
</comment>
<dbReference type="Proteomes" id="UP000800200">
    <property type="component" value="Unassembled WGS sequence"/>
</dbReference>
<protein>
    <submittedName>
        <fullName evidence="5">Enolase C-terminal domain-like protein</fullName>
    </submittedName>
</protein>
<dbReference type="PANTHER" id="PTHR13794:SF58">
    <property type="entry name" value="MITOCHONDRIAL ENOLASE SUPERFAMILY MEMBER 1"/>
    <property type="match status" value="1"/>
</dbReference>
<name>A0A6A6EHT7_9PEZI</name>
<evidence type="ECO:0000256" key="2">
    <source>
        <dbReference type="ARBA" id="ARBA00022723"/>
    </source>
</evidence>
<dbReference type="AlphaFoldDB" id="A0A6A6EHT7"/>
<evidence type="ECO:0000259" key="4">
    <source>
        <dbReference type="Pfam" id="PF13378"/>
    </source>
</evidence>
<evidence type="ECO:0000313" key="6">
    <source>
        <dbReference type="Proteomes" id="UP000800200"/>
    </source>
</evidence>
<feature type="domain" description="Enolase C-terminal" evidence="4">
    <location>
        <begin position="180"/>
        <end position="325"/>
    </location>
</feature>
<dbReference type="Pfam" id="PF13378">
    <property type="entry name" value="MR_MLE_C"/>
    <property type="match status" value="1"/>
</dbReference>
<sequence>MPHKSSISVADVTIIDFRVIDLRFPTSLDGVGSDDMHTFSNGRGSEVICLCLDIFAERVIGKSMADLNANMGKTWRYMVSDSQYRWIGPDESVTHLAAAGVPNAILKKAQVGKEERVQDALRNRAVPAYSTSQGGPLMRAMLSSNSKVGTDLEADCARLAAVRDILGYDNGYHIMIDANQFKPVYIEEQTNPDDVLGHESIQKALKLYGVGVATGEAVQNWVTFKQLLQAEATDVAQIEAVRLGSVNECLAVMVMAKAFGVPCAPQNGAIRLTELTSHLSLIDYIVVSGQRNTLEFAENKRNKKYLKYAAEVKDAHYVTPMQPGYRIGYNKGCVENFEFPGGEVWRSEEGKRMTGGDKIPKL</sequence>
<organism evidence="5 6">
    <name type="scientific">Zopfia rhizophila CBS 207.26</name>
    <dbReference type="NCBI Taxonomy" id="1314779"/>
    <lineage>
        <taxon>Eukaryota</taxon>
        <taxon>Fungi</taxon>
        <taxon>Dikarya</taxon>
        <taxon>Ascomycota</taxon>
        <taxon>Pezizomycotina</taxon>
        <taxon>Dothideomycetes</taxon>
        <taxon>Dothideomycetes incertae sedis</taxon>
        <taxon>Zopfiaceae</taxon>
        <taxon>Zopfia</taxon>
    </lineage>
</organism>
<evidence type="ECO:0000256" key="1">
    <source>
        <dbReference type="ARBA" id="ARBA00001946"/>
    </source>
</evidence>
<proteinExistence type="predicted"/>
<dbReference type="SUPFAM" id="SSF54826">
    <property type="entry name" value="Enolase N-terminal domain-like"/>
    <property type="match status" value="1"/>
</dbReference>
<evidence type="ECO:0000256" key="3">
    <source>
        <dbReference type="ARBA" id="ARBA00022842"/>
    </source>
</evidence>
<keyword evidence="2" id="KW-0479">Metal-binding</keyword>
<dbReference type="GO" id="GO:0000287">
    <property type="term" value="F:magnesium ion binding"/>
    <property type="evidence" value="ECO:0007669"/>
    <property type="project" value="TreeGrafter"/>
</dbReference>
<dbReference type="SUPFAM" id="SSF51604">
    <property type="entry name" value="Enolase C-terminal domain-like"/>
    <property type="match status" value="1"/>
</dbReference>
<dbReference type="InterPro" id="IPR029065">
    <property type="entry name" value="Enolase_C-like"/>
</dbReference>
<accession>A0A6A6EHT7</accession>
<dbReference type="OrthoDB" id="14161at2759"/>
<dbReference type="InterPro" id="IPR029017">
    <property type="entry name" value="Enolase-like_N"/>
</dbReference>
<dbReference type="Gene3D" id="3.30.390.10">
    <property type="entry name" value="Enolase-like, N-terminal domain"/>
    <property type="match status" value="1"/>
</dbReference>
<dbReference type="Gene3D" id="3.20.20.120">
    <property type="entry name" value="Enolase-like C-terminal domain"/>
    <property type="match status" value="1"/>
</dbReference>
<gene>
    <name evidence="5" type="ORF">K469DRAFT_736681</name>
</gene>
<dbReference type="PANTHER" id="PTHR13794">
    <property type="entry name" value="ENOLASE SUPERFAMILY, MANDELATE RACEMASE"/>
    <property type="match status" value="1"/>
</dbReference>